<sequence>MTLRSVLVCQFIILGAVSFVSLREVAAQEVSFNRDVRPILSDKCFHCHGPDADNQESDFRLDTRDHALDAIEPGSIEDSELHERVYADDDSVMPPADAPRQLTDAEKSTLKRWIEQGAEFEGHWAFEPVPGSIEVPEVDDASWTRNAIDHFILDAMTKEGMQPNVPASREKWLRRVTFDLTGLPPTLEQIDAFLADESEDAFEKVVDRLLESEECAERLTSEWLDVARYSDSYGFQRDDERYVWPYRDWVIRAFKQNMPYDQFVSWQLAGDLMENPTRDQIVATAFNRLHSHKKEGGVAVEEFRVENVADRTHTFSAAFMGLTMECARCHDHKYDPTKTKEYYQLSSFFANVDENGLISYFTDAVPTPAAPLPTKSQQEELKKAEAEIANAESEYASVIAGQEQAFQQWLKQDSKDIDPIPRRIAKLSFDQPVAVVEKKDDKKEEPSSDAKSKPEIVEVDPDADTKTEKPWDKTAQKIVDGPFGKAIELTGDDPVTFPGVGRFERHQPFTVSIWIKTNELKDRGVIWRRSRGWDDAGSVGYELVKLGNKLSAKMCHFWPGNAIDVETDAILEKDRWYHVAVSYDGSSKAAGLKIYVDGKPAGTKIVKDHLTRQVSRWRGGFDDFAIGSRYRDRGFKDGQVDEFQMFDRELAPIEIAMLSQPSATHDASLADHKKDHEQARQWYFAAYSKPAAEAREKLKQARAKWNGIMDSVPAITVMRETDSPRDTFLLERGVYDAHGEKVSPATPAFLPEFPADAPKNRLGLARWITSPDHPLTARVTVNRYWQMMFANGLVRTPEDFGLQSEMPSHPELLDWLARDFVSSGWDVRRMLKKMALSSTYRQSATVARGVRDRDPENRLLARAPGNRLTAEMLRDGVLFVSGQLKQKVGGPPVKPYDVALAYNPLKVDTGDALYRRSLYTYWKRSSPAPVMMTMDASKRDVCRLRREVTASPLQALVLLNGTQFVEASKVLAEKLLKQHDGDAEKIIQEAFRLMTSRTASSEEIRILETLYEEQLKEFEASPEQATKLLQTGQATAGDDVGAPELAAATVLVNAILNLDESVRLR</sequence>
<dbReference type="GO" id="GO:0020037">
    <property type="term" value="F:heme binding"/>
    <property type="evidence" value="ECO:0007669"/>
    <property type="project" value="InterPro"/>
</dbReference>
<dbReference type="KEGG" id="mff:MFFC18_44450"/>
<reference evidence="6 7" key="1">
    <citation type="submission" date="2019-08" db="EMBL/GenBank/DDBJ databases">
        <title>Deep-cultivation of Planctomycetes and their phenomic and genomic characterization uncovers novel biology.</title>
        <authorList>
            <person name="Wiegand S."/>
            <person name="Jogler M."/>
            <person name="Boedeker C."/>
            <person name="Pinto D."/>
            <person name="Vollmers J."/>
            <person name="Rivas-Marin E."/>
            <person name="Kohn T."/>
            <person name="Peeters S.H."/>
            <person name="Heuer A."/>
            <person name="Rast P."/>
            <person name="Oberbeckmann S."/>
            <person name="Bunk B."/>
            <person name="Jeske O."/>
            <person name="Meyerdierks A."/>
            <person name="Storesund J.E."/>
            <person name="Kallscheuer N."/>
            <person name="Luecker S."/>
            <person name="Lage O.M."/>
            <person name="Pohl T."/>
            <person name="Merkel B.J."/>
            <person name="Hornburger P."/>
            <person name="Mueller R.-W."/>
            <person name="Bruemmer F."/>
            <person name="Labrenz M."/>
            <person name="Spormann A.M."/>
            <person name="Op den Camp H."/>
            <person name="Overmann J."/>
            <person name="Amann R."/>
            <person name="Jetten M.S.M."/>
            <person name="Mascher T."/>
            <person name="Medema M.H."/>
            <person name="Devos D.P."/>
            <person name="Kaster A.-K."/>
            <person name="Ovreas L."/>
            <person name="Rohde M."/>
            <person name="Galperin M.Y."/>
            <person name="Jogler C."/>
        </authorList>
    </citation>
    <scope>NUCLEOTIDE SEQUENCE [LARGE SCALE GENOMIC DNA]</scope>
    <source>
        <strain evidence="6 7">FC18</strain>
    </source>
</reference>
<dbReference type="SUPFAM" id="SSF46626">
    <property type="entry name" value="Cytochrome c"/>
    <property type="match status" value="1"/>
</dbReference>
<dbReference type="InterPro" id="IPR022655">
    <property type="entry name" value="DUF1553"/>
</dbReference>
<dbReference type="Proteomes" id="UP000322214">
    <property type="component" value="Chromosome"/>
</dbReference>
<dbReference type="STRING" id="980251.GCA_001642875_01124"/>
<dbReference type="Pfam" id="PF13385">
    <property type="entry name" value="Laminin_G_3"/>
    <property type="match status" value="1"/>
</dbReference>
<feature type="coiled-coil region" evidence="3">
    <location>
        <begin position="374"/>
        <end position="401"/>
    </location>
</feature>
<keyword evidence="2" id="KW-1015">Disulfide bond</keyword>
<dbReference type="EMBL" id="CP042912">
    <property type="protein sequence ID" value="QEG24525.1"/>
    <property type="molecule type" value="Genomic_DNA"/>
</dbReference>
<keyword evidence="1" id="KW-0732">Signal</keyword>
<evidence type="ECO:0000256" key="4">
    <source>
        <dbReference type="SAM" id="MobiDB-lite"/>
    </source>
</evidence>
<protein>
    <submittedName>
        <fullName evidence="6">Planctomycete cytochrome C</fullName>
    </submittedName>
</protein>
<dbReference type="Pfam" id="PF07635">
    <property type="entry name" value="PSCyt1"/>
    <property type="match status" value="1"/>
</dbReference>
<dbReference type="PANTHER" id="PTHR35889">
    <property type="entry name" value="CYCLOINULO-OLIGOSACCHARIDE FRUCTANOTRANSFERASE-RELATED"/>
    <property type="match status" value="1"/>
</dbReference>
<dbReference type="GO" id="GO:0009055">
    <property type="term" value="F:electron transfer activity"/>
    <property type="evidence" value="ECO:0007669"/>
    <property type="project" value="InterPro"/>
</dbReference>
<dbReference type="RefSeq" id="WP_075083899.1">
    <property type="nucleotide sequence ID" value="NZ_CP042912.1"/>
</dbReference>
<keyword evidence="7" id="KW-1185">Reference proteome</keyword>
<accession>A0A5B9PH03</accession>
<dbReference type="InterPro" id="IPR011429">
    <property type="entry name" value="Cyt_c_Planctomycete-type"/>
</dbReference>
<feature type="region of interest" description="Disordered" evidence="4">
    <location>
        <begin position="436"/>
        <end position="470"/>
    </location>
</feature>
<dbReference type="InterPro" id="IPR013320">
    <property type="entry name" value="ConA-like_dom_sf"/>
</dbReference>
<keyword evidence="3" id="KW-0175">Coiled coil</keyword>
<name>A0A5B9PH03_9BACT</name>
<organism evidence="6 7">
    <name type="scientific">Mariniblastus fucicola</name>
    <dbReference type="NCBI Taxonomy" id="980251"/>
    <lineage>
        <taxon>Bacteria</taxon>
        <taxon>Pseudomonadati</taxon>
        <taxon>Planctomycetota</taxon>
        <taxon>Planctomycetia</taxon>
        <taxon>Pirellulales</taxon>
        <taxon>Pirellulaceae</taxon>
        <taxon>Mariniblastus</taxon>
    </lineage>
</organism>
<evidence type="ECO:0000313" key="7">
    <source>
        <dbReference type="Proteomes" id="UP000322214"/>
    </source>
</evidence>
<evidence type="ECO:0000256" key="3">
    <source>
        <dbReference type="SAM" id="Coils"/>
    </source>
</evidence>
<evidence type="ECO:0000256" key="1">
    <source>
        <dbReference type="ARBA" id="ARBA00022729"/>
    </source>
</evidence>
<dbReference type="Pfam" id="PF07583">
    <property type="entry name" value="PSCyt2"/>
    <property type="match status" value="1"/>
</dbReference>
<dbReference type="SMART" id="SM00560">
    <property type="entry name" value="LamGL"/>
    <property type="match status" value="1"/>
</dbReference>
<evidence type="ECO:0000313" key="6">
    <source>
        <dbReference type="EMBL" id="QEG24525.1"/>
    </source>
</evidence>
<proteinExistence type="predicted"/>
<feature type="compositionally biased region" description="Basic and acidic residues" evidence="4">
    <location>
        <begin position="436"/>
        <end position="456"/>
    </location>
</feature>
<dbReference type="SUPFAM" id="SSF49899">
    <property type="entry name" value="Concanavalin A-like lectins/glucanases"/>
    <property type="match status" value="1"/>
</dbReference>
<gene>
    <name evidence="6" type="ORF">MFFC18_44450</name>
</gene>
<dbReference type="AlphaFoldDB" id="A0A5B9PH03"/>
<dbReference type="PANTHER" id="PTHR35889:SF3">
    <property type="entry name" value="F-BOX DOMAIN-CONTAINING PROTEIN"/>
    <property type="match status" value="1"/>
</dbReference>
<dbReference type="Gene3D" id="2.60.120.200">
    <property type="match status" value="1"/>
</dbReference>
<dbReference type="InterPro" id="IPR036909">
    <property type="entry name" value="Cyt_c-like_dom_sf"/>
</dbReference>
<evidence type="ECO:0000259" key="5">
    <source>
        <dbReference type="SMART" id="SM00560"/>
    </source>
</evidence>
<feature type="domain" description="LamG-like jellyroll fold" evidence="5">
    <location>
        <begin position="507"/>
        <end position="653"/>
    </location>
</feature>
<evidence type="ECO:0000256" key="2">
    <source>
        <dbReference type="ARBA" id="ARBA00023157"/>
    </source>
</evidence>
<dbReference type="InterPro" id="IPR006558">
    <property type="entry name" value="LamG-like"/>
</dbReference>
<dbReference type="InterPro" id="IPR011444">
    <property type="entry name" value="DUF1549"/>
</dbReference>
<dbReference type="Pfam" id="PF07587">
    <property type="entry name" value="PSD1"/>
    <property type="match status" value="1"/>
</dbReference>